<comment type="subunit">
    <text evidence="8">Component of the TIM23 complex, at least composed of TIM23, TIM17, TIM50 and TIM21.</text>
</comment>
<proteinExistence type="inferred from homology"/>
<reference evidence="11" key="1">
    <citation type="submission" date="2016-05" db="EMBL/GenBank/DDBJ databases">
        <title>Comparative genomics of biotechnologically important yeasts.</title>
        <authorList>
            <consortium name="DOE Joint Genome Institute"/>
            <person name="Riley R."/>
            <person name="Haridas S."/>
            <person name="Wolfe K.H."/>
            <person name="Lopes M.R."/>
            <person name="Hittinger C.T."/>
            <person name="Goker M."/>
            <person name="Salamov A."/>
            <person name="Wisecaver J."/>
            <person name="Long T.M."/>
            <person name="Aerts A.L."/>
            <person name="Barry K."/>
            <person name="Choi C."/>
            <person name="Clum A."/>
            <person name="Coughlan A.Y."/>
            <person name="Deshpande S."/>
            <person name="Douglass A.P."/>
            <person name="Hanson S.J."/>
            <person name="Klenk H.-P."/>
            <person name="Labutti K."/>
            <person name="Lapidus A."/>
            <person name="Lindquist E."/>
            <person name="Lipzen A."/>
            <person name="Meier-Kolthoff J.P."/>
            <person name="Ohm R.A."/>
            <person name="Otillar R.P."/>
            <person name="Pangilinan J."/>
            <person name="Peng Y."/>
            <person name="Rokas A."/>
            <person name="Rosa C.A."/>
            <person name="Scheuner C."/>
            <person name="Sibirny A.A."/>
            <person name="Slot J.C."/>
            <person name="Stielow J.B."/>
            <person name="Sun H."/>
            <person name="Kurtzman C.P."/>
            <person name="Blackwell M."/>
            <person name="Grigoriev I.V."/>
            <person name="Jeffries T.W."/>
        </authorList>
    </citation>
    <scope>NUCLEOTIDE SEQUENCE [LARGE SCALE GENOMIC DNA]</scope>
    <source>
        <strain evidence="11">DSM 1968</strain>
    </source>
</reference>
<evidence type="ECO:0000256" key="1">
    <source>
        <dbReference type="ARBA" id="ARBA00004448"/>
    </source>
</evidence>
<dbReference type="InterPro" id="IPR005681">
    <property type="entry name" value="Tim23"/>
</dbReference>
<keyword evidence="8" id="KW-0653">Protein transport</keyword>
<keyword evidence="5" id="KW-1133">Transmembrane helix</keyword>
<evidence type="ECO:0000256" key="7">
    <source>
        <dbReference type="ARBA" id="ARBA00023136"/>
    </source>
</evidence>
<dbReference type="OrthoDB" id="159299at2759"/>
<dbReference type="InParanoid" id="A0A1D2VC76"/>
<comment type="subcellular location">
    <subcellularLocation>
        <location evidence="1 8">Mitochondrion inner membrane</location>
        <topology evidence="1 8">Multi-pass membrane protein</topology>
    </subcellularLocation>
</comment>
<evidence type="ECO:0000256" key="3">
    <source>
        <dbReference type="ARBA" id="ARBA00022692"/>
    </source>
</evidence>
<dbReference type="EMBL" id="KV454487">
    <property type="protein sequence ID" value="ODV59152.1"/>
    <property type="molecule type" value="Genomic_DNA"/>
</dbReference>
<dbReference type="InterPro" id="IPR045238">
    <property type="entry name" value="Tim23-like"/>
</dbReference>
<comment type="similarity">
    <text evidence="2 8">Belongs to the Tim17/Tim22/Tim23 family.</text>
</comment>
<keyword evidence="3" id="KW-0812">Transmembrane</keyword>
<evidence type="ECO:0000256" key="8">
    <source>
        <dbReference type="RuleBase" id="RU364003"/>
    </source>
</evidence>
<accession>A0A1D2VC76</accession>
<dbReference type="Pfam" id="PF02466">
    <property type="entry name" value="Tim17"/>
    <property type="match status" value="1"/>
</dbReference>
<keyword evidence="8" id="KW-0811">Translocation</keyword>
<dbReference type="Proteomes" id="UP000095038">
    <property type="component" value="Unassembled WGS sequence"/>
</dbReference>
<dbReference type="NCBIfam" id="TIGR00983">
    <property type="entry name" value="3a0801s02tim23"/>
    <property type="match status" value="1"/>
</dbReference>
<organism evidence="10 11">
    <name type="scientific">Ascoidea rubescens DSM 1968</name>
    <dbReference type="NCBI Taxonomy" id="1344418"/>
    <lineage>
        <taxon>Eukaryota</taxon>
        <taxon>Fungi</taxon>
        <taxon>Dikarya</taxon>
        <taxon>Ascomycota</taxon>
        <taxon>Saccharomycotina</taxon>
        <taxon>Saccharomycetes</taxon>
        <taxon>Ascoideaceae</taxon>
        <taxon>Ascoidea</taxon>
    </lineage>
</organism>
<evidence type="ECO:0000256" key="2">
    <source>
        <dbReference type="ARBA" id="ARBA00008444"/>
    </source>
</evidence>
<dbReference type="PANTHER" id="PTHR15371">
    <property type="entry name" value="TIM23"/>
    <property type="match status" value="1"/>
</dbReference>
<dbReference type="STRING" id="1344418.A0A1D2VC76"/>
<dbReference type="GO" id="GO:0005744">
    <property type="term" value="C:TIM23 mitochondrial import inner membrane translocase complex"/>
    <property type="evidence" value="ECO:0007669"/>
    <property type="project" value="EnsemblFungi"/>
</dbReference>
<evidence type="ECO:0000256" key="4">
    <source>
        <dbReference type="ARBA" id="ARBA00022792"/>
    </source>
</evidence>
<sequence>MSWLWGSANSEEKKIEEVAPPAPSLKDTLGFDPNELADLSTILSAKGAFDSERLHPLAGLDKGVEYLDLEDEALTSMEGAQTGLIPSRGWSDDLCYGTGAVYLIGLGLGGAYGFGEGIKNIPANAPGKLRLNTILNHVTKRGPFLGNSAGVLAVTYNVINSIIDAVRGKHDDYNSIASGAIAGAIFKSSKGFKPMGISSILMASAAGVWCGIKRVIA</sequence>
<keyword evidence="11" id="KW-1185">Reference proteome</keyword>
<evidence type="ECO:0000313" key="11">
    <source>
        <dbReference type="Proteomes" id="UP000095038"/>
    </source>
</evidence>
<dbReference type="FunCoup" id="A0A1D2VC76">
    <property type="interactions" value="576"/>
</dbReference>
<dbReference type="PANTHER" id="PTHR15371:SF0">
    <property type="entry name" value="SD19278P"/>
    <property type="match status" value="1"/>
</dbReference>
<dbReference type="AlphaFoldDB" id="A0A1D2VC76"/>
<evidence type="ECO:0000313" key="10">
    <source>
        <dbReference type="EMBL" id="ODV59152.1"/>
    </source>
</evidence>
<dbReference type="GeneID" id="30967420"/>
<keyword evidence="6 8" id="KW-0496">Mitochondrion</keyword>
<dbReference type="RefSeq" id="XP_020045459.1">
    <property type="nucleotide sequence ID" value="XM_020193784.1"/>
</dbReference>
<dbReference type="GO" id="GO:0008320">
    <property type="term" value="F:protein transmembrane transporter activity"/>
    <property type="evidence" value="ECO:0007669"/>
    <property type="project" value="EnsemblFungi"/>
</dbReference>
<evidence type="ECO:0000256" key="6">
    <source>
        <dbReference type="ARBA" id="ARBA00023128"/>
    </source>
</evidence>
<keyword evidence="8" id="KW-0813">Transport</keyword>
<evidence type="ECO:0000256" key="5">
    <source>
        <dbReference type="ARBA" id="ARBA00022989"/>
    </source>
</evidence>
<keyword evidence="7" id="KW-0472">Membrane</keyword>
<dbReference type="GO" id="GO:0030150">
    <property type="term" value="P:protein import into mitochondrial matrix"/>
    <property type="evidence" value="ECO:0007669"/>
    <property type="project" value="EnsemblFungi"/>
</dbReference>
<name>A0A1D2VC76_9ASCO</name>
<dbReference type="GO" id="GO:0030943">
    <property type="term" value="F:mitochondrion targeting sequence binding"/>
    <property type="evidence" value="ECO:0007669"/>
    <property type="project" value="EnsemblFungi"/>
</dbReference>
<gene>
    <name evidence="10" type="ORF">ASCRUDRAFT_77246</name>
</gene>
<feature type="region of interest" description="Disordered" evidence="9">
    <location>
        <begin position="1"/>
        <end position="22"/>
    </location>
</feature>
<comment type="function">
    <text evidence="8">Essential component of the TIM23 complex, a complex that mediates the translocation of transit peptide-containing proteins across the mitochondrial inner membrane.</text>
</comment>
<protein>
    <recommendedName>
        <fullName evidence="8">Mitochondrial import inner membrane translocase subunit TIM23</fullName>
    </recommendedName>
</protein>
<keyword evidence="4 8" id="KW-0999">Mitochondrion inner membrane</keyword>
<evidence type="ECO:0000256" key="9">
    <source>
        <dbReference type="SAM" id="MobiDB-lite"/>
    </source>
</evidence>